<evidence type="ECO:0008006" key="3">
    <source>
        <dbReference type="Google" id="ProtNLM"/>
    </source>
</evidence>
<keyword evidence="1" id="KW-1133">Transmembrane helix</keyword>
<dbReference type="AlphaFoldDB" id="A0A7V2T231"/>
<comment type="caution">
    <text evidence="2">The sequence shown here is derived from an EMBL/GenBank/DDBJ whole genome shotgun (WGS) entry which is preliminary data.</text>
</comment>
<keyword evidence="1" id="KW-0472">Membrane</keyword>
<dbReference type="Proteomes" id="UP000885750">
    <property type="component" value="Unassembled WGS sequence"/>
</dbReference>
<evidence type="ECO:0000313" key="2">
    <source>
        <dbReference type="EMBL" id="HFC93704.1"/>
    </source>
</evidence>
<keyword evidence="1" id="KW-0812">Transmembrane</keyword>
<accession>A0A7V2T231</accession>
<feature type="transmembrane region" description="Helical" evidence="1">
    <location>
        <begin position="12"/>
        <end position="36"/>
    </location>
</feature>
<feature type="transmembrane region" description="Helical" evidence="1">
    <location>
        <begin position="67"/>
        <end position="87"/>
    </location>
</feature>
<reference evidence="2" key="1">
    <citation type="journal article" date="2020" name="mSystems">
        <title>Genome- and Community-Level Interaction Insights into Carbon Utilization and Element Cycling Functions of Hydrothermarchaeota in Hydrothermal Sediment.</title>
        <authorList>
            <person name="Zhou Z."/>
            <person name="Liu Y."/>
            <person name="Xu W."/>
            <person name="Pan J."/>
            <person name="Luo Z.H."/>
            <person name="Li M."/>
        </authorList>
    </citation>
    <scope>NUCLEOTIDE SEQUENCE [LARGE SCALE GENOMIC DNA]</scope>
    <source>
        <strain evidence="2">HyVt-493</strain>
    </source>
</reference>
<name>A0A7V2T231_LEUMU</name>
<evidence type="ECO:0000256" key="1">
    <source>
        <dbReference type="SAM" id="Phobius"/>
    </source>
</evidence>
<proteinExistence type="predicted"/>
<gene>
    <name evidence="2" type="ORF">ENJ51_12935</name>
</gene>
<organism evidence="2">
    <name type="scientific">Leucothrix mucor</name>
    <dbReference type="NCBI Taxonomy" id="45248"/>
    <lineage>
        <taxon>Bacteria</taxon>
        <taxon>Pseudomonadati</taxon>
        <taxon>Pseudomonadota</taxon>
        <taxon>Gammaproteobacteria</taxon>
        <taxon>Thiotrichales</taxon>
        <taxon>Thiotrichaceae</taxon>
        <taxon>Leucothrix</taxon>
    </lineage>
</organism>
<sequence>MKKLFFTKNQHSISALNIMEWSGAMIAVVAAIMLALNVSISPWAFVLYFISSLILAVWGWYSGAYAIALQNVIFIGINSLGIYRWLIIAQ</sequence>
<protein>
    <recommendedName>
        <fullName evidence="3">Nicotinamide riboside transporter PnuC</fullName>
    </recommendedName>
</protein>
<feature type="transmembrane region" description="Helical" evidence="1">
    <location>
        <begin position="43"/>
        <end position="61"/>
    </location>
</feature>
<dbReference type="EMBL" id="DRMS01000488">
    <property type="protein sequence ID" value="HFC93704.1"/>
    <property type="molecule type" value="Genomic_DNA"/>
</dbReference>